<feature type="transmembrane region" description="Helical" evidence="6">
    <location>
        <begin position="569"/>
        <end position="592"/>
    </location>
</feature>
<dbReference type="GO" id="GO:0016020">
    <property type="term" value="C:membrane"/>
    <property type="evidence" value="ECO:0007669"/>
    <property type="project" value="UniProtKB-SubCell"/>
</dbReference>
<evidence type="ECO:0000256" key="5">
    <source>
        <dbReference type="SAM" id="MobiDB-lite"/>
    </source>
</evidence>
<gene>
    <name evidence="7" type="primary">slc46a1_1</name>
    <name evidence="7" type="ORF">Bhyg_14985</name>
</gene>
<dbReference type="Proteomes" id="UP001151699">
    <property type="component" value="Chromosome C"/>
</dbReference>
<feature type="transmembrane region" description="Helical" evidence="6">
    <location>
        <begin position="299"/>
        <end position="322"/>
    </location>
</feature>
<dbReference type="InterPro" id="IPR011701">
    <property type="entry name" value="MFS"/>
</dbReference>
<organism evidence="7 8">
    <name type="scientific">Pseudolycoriella hygida</name>
    <dbReference type="NCBI Taxonomy" id="35572"/>
    <lineage>
        <taxon>Eukaryota</taxon>
        <taxon>Metazoa</taxon>
        <taxon>Ecdysozoa</taxon>
        <taxon>Arthropoda</taxon>
        <taxon>Hexapoda</taxon>
        <taxon>Insecta</taxon>
        <taxon>Pterygota</taxon>
        <taxon>Neoptera</taxon>
        <taxon>Endopterygota</taxon>
        <taxon>Diptera</taxon>
        <taxon>Nematocera</taxon>
        <taxon>Sciaroidea</taxon>
        <taxon>Sciaridae</taxon>
        <taxon>Pseudolycoriella</taxon>
    </lineage>
</organism>
<dbReference type="OrthoDB" id="3026777at2759"/>
<feature type="region of interest" description="Disordered" evidence="5">
    <location>
        <begin position="333"/>
        <end position="352"/>
    </location>
</feature>
<evidence type="ECO:0000313" key="7">
    <source>
        <dbReference type="EMBL" id="KAJ6636395.1"/>
    </source>
</evidence>
<reference evidence="7" key="1">
    <citation type="submission" date="2022-07" db="EMBL/GenBank/DDBJ databases">
        <authorList>
            <person name="Trinca V."/>
            <person name="Uliana J.V.C."/>
            <person name="Torres T.T."/>
            <person name="Ward R.J."/>
            <person name="Monesi N."/>
        </authorList>
    </citation>
    <scope>NUCLEOTIDE SEQUENCE</scope>
    <source>
        <strain evidence="7">HSMRA1968</strain>
        <tissue evidence="7">Whole embryos</tissue>
    </source>
</reference>
<dbReference type="AlphaFoldDB" id="A0A9Q0MR01"/>
<evidence type="ECO:0000256" key="4">
    <source>
        <dbReference type="ARBA" id="ARBA00023136"/>
    </source>
</evidence>
<keyword evidence="3 6" id="KW-1133">Transmembrane helix</keyword>
<feature type="region of interest" description="Disordered" evidence="5">
    <location>
        <begin position="18"/>
        <end position="42"/>
    </location>
</feature>
<feature type="transmembrane region" description="Helical" evidence="6">
    <location>
        <begin position="52"/>
        <end position="76"/>
    </location>
</feature>
<sequence>MSLKNYIFATINTKSTTTFQSRGEEPSSVDTTTSTDIEGDSSESSMNWIKKVWSFITIEPVMVCWILPSCLLYIAIENLSLEKSCRVNYGYSDLVCDNMIDKSINNIDCVEVRGRMKSDTNESMELDHDLFYNTTRIKSFNGSEVVDLKFTLTDLEEDVCKAEVDSQILDSALNVYTAPFDTVFGILMILFAGGWSDKKGKRKPCMLLPLIGETASLVVLLISAIFMKQLPLEFNMILSKLLPAMGGGQNLMLMGVYSYLTEMTAEKDRTFRFGIFAVFVPLIPVVSLPWSGILFQSLGYVKLLLLCIPINVLGVLYIIFILKEVDHSQLKSTNGTVANGTTEGTDNPGFELKESATNISSTNGNGTSSPTQVITALKKNAFVEFFNPVVAVGCIQVILRKREYNGRVIIWLLLITYFIAIGPAFGEEPNEYNFTRIVLNWGGLQYSPFATYGNFISLIGTTLMVGGLSKLFHLSDPLVGFLGTLFSGASRIFYAAATTSFMLYVARTVDMFVSVRALTLKSIISIYVDSTELGRIFSIIGIIEAFAKFVYVSVYSLIYQYTLESLPSAFYICSLFCLVIVAIMFAFLYFIVKKKHAREVALSQQQATMPSNPTNSEVWKSSTEQNTHM</sequence>
<dbReference type="Gene3D" id="1.20.1250.20">
    <property type="entry name" value="MFS general substrate transporter like domains"/>
    <property type="match status" value="1"/>
</dbReference>
<keyword evidence="4 6" id="KW-0472">Membrane</keyword>
<proteinExistence type="predicted"/>
<feature type="compositionally biased region" description="Polar residues" evidence="5">
    <location>
        <begin position="28"/>
        <end position="42"/>
    </location>
</feature>
<dbReference type="GO" id="GO:0022857">
    <property type="term" value="F:transmembrane transporter activity"/>
    <property type="evidence" value="ECO:0007669"/>
    <property type="project" value="InterPro"/>
</dbReference>
<feature type="compositionally biased region" description="Polar residues" evidence="5">
    <location>
        <begin position="333"/>
        <end position="345"/>
    </location>
</feature>
<feature type="transmembrane region" description="Helical" evidence="6">
    <location>
        <begin position="241"/>
        <end position="261"/>
    </location>
</feature>
<feature type="region of interest" description="Disordered" evidence="5">
    <location>
        <begin position="608"/>
        <end position="629"/>
    </location>
</feature>
<dbReference type="Pfam" id="PF07690">
    <property type="entry name" value="MFS_1"/>
    <property type="match status" value="1"/>
</dbReference>
<feature type="transmembrane region" description="Helical" evidence="6">
    <location>
        <begin position="273"/>
        <end position="293"/>
    </location>
</feature>
<evidence type="ECO:0000256" key="3">
    <source>
        <dbReference type="ARBA" id="ARBA00022989"/>
    </source>
</evidence>
<evidence type="ECO:0000256" key="6">
    <source>
        <dbReference type="SAM" id="Phobius"/>
    </source>
</evidence>
<feature type="transmembrane region" description="Helical" evidence="6">
    <location>
        <begin position="408"/>
        <end position="426"/>
    </location>
</feature>
<accession>A0A9Q0MR01</accession>
<evidence type="ECO:0000313" key="8">
    <source>
        <dbReference type="Proteomes" id="UP001151699"/>
    </source>
</evidence>
<dbReference type="SUPFAM" id="SSF103473">
    <property type="entry name" value="MFS general substrate transporter"/>
    <property type="match status" value="1"/>
</dbReference>
<dbReference type="InterPro" id="IPR036259">
    <property type="entry name" value="MFS_trans_sf"/>
</dbReference>
<evidence type="ECO:0000256" key="2">
    <source>
        <dbReference type="ARBA" id="ARBA00022692"/>
    </source>
</evidence>
<feature type="transmembrane region" description="Helical" evidence="6">
    <location>
        <begin position="478"/>
        <end position="497"/>
    </location>
</feature>
<evidence type="ECO:0000256" key="1">
    <source>
        <dbReference type="ARBA" id="ARBA00004141"/>
    </source>
</evidence>
<keyword evidence="8" id="KW-1185">Reference proteome</keyword>
<dbReference type="PANTHER" id="PTHR23507">
    <property type="entry name" value="ZGC:174356"/>
    <property type="match status" value="1"/>
</dbReference>
<feature type="transmembrane region" description="Helical" evidence="6">
    <location>
        <begin position="536"/>
        <end position="557"/>
    </location>
</feature>
<keyword evidence="2 6" id="KW-0812">Transmembrane</keyword>
<name>A0A9Q0MR01_9DIPT</name>
<comment type="subcellular location">
    <subcellularLocation>
        <location evidence="1">Membrane</location>
        <topology evidence="1">Multi-pass membrane protein</topology>
    </subcellularLocation>
</comment>
<comment type="caution">
    <text evidence="7">The sequence shown here is derived from an EMBL/GenBank/DDBJ whole genome shotgun (WGS) entry which is preliminary data.</text>
</comment>
<feature type="transmembrane region" description="Helical" evidence="6">
    <location>
        <begin position="175"/>
        <end position="195"/>
    </location>
</feature>
<dbReference type="EMBL" id="WJQU01000004">
    <property type="protein sequence ID" value="KAJ6636395.1"/>
    <property type="molecule type" value="Genomic_DNA"/>
</dbReference>
<feature type="transmembrane region" description="Helical" evidence="6">
    <location>
        <begin position="446"/>
        <end position="466"/>
    </location>
</feature>
<protein>
    <submittedName>
        <fullName evidence="7">Proton-coupled folate transporter</fullName>
    </submittedName>
</protein>
<dbReference type="PANTHER" id="PTHR23507:SF1">
    <property type="entry name" value="FI18259P1-RELATED"/>
    <property type="match status" value="1"/>
</dbReference>
<feature type="transmembrane region" description="Helical" evidence="6">
    <location>
        <begin position="207"/>
        <end position="226"/>
    </location>
</feature>